<comment type="function">
    <text evidence="3">Catalyzes a proton abstraction reaction that results in 2,5-elimination of pyruvate from 2-succinyl-5-enolpyruvyl-6-hydroxy-3-cyclohexene-1-carboxylate (SEPHCHC) and the formation of 2-succinyl-6-hydroxy-2,4-cyclohexadiene-1-carboxylate (SHCHC).</text>
</comment>
<organism evidence="5 7">
    <name type="scientific">Mastigocoleus testarum BC008</name>
    <dbReference type="NCBI Taxonomy" id="371196"/>
    <lineage>
        <taxon>Bacteria</taxon>
        <taxon>Bacillati</taxon>
        <taxon>Cyanobacteriota</taxon>
        <taxon>Cyanophyceae</taxon>
        <taxon>Nostocales</taxon>
        <taxon>Hapalosiphonaceae</taxon>
        <taxon>Mastigocoleus</taxon>
    </lineage>
</organism>
<dbReference type="UniPathway" id="UPA01057">
    <property type="reaction ID" value="UER00900"/>
</dbReference>
<reference evidence="5 7" key="1">
    <citation type="journal article" date="2015" name="Genome Announc.">
        <title>Draft Genome of the Euendolithic (true boring) Cyanobacterium Mastigocoleus testarum strain BC008.</title>
        <authorList>
            <person name="Guida B.S."/>
            <person name="Garcia-Pichel F."/>
        </authorList>
    </citation>
    <scope>NUCLEOTIDE SEQUENCE [LARGE SCALE GENOMIC DNA]</scope>
    <source>
        <strain evidence="5 7">BC008</strain>
    </source>
</reference>
<dbReference type="Pfam" id="PF00561">
    <property type="entry name" value="Abhydrolase_1"/>
    <property type="match status" value="1"/>
</dbReference>
<keyword evidence="7" id="KW-1185">Reference proteome</keyword>
<protein>
    <recommendedName>
        <fullName evidence="3">Putative 2-succinyl-6-hydroxy-2,4-cyclohexadiene-1-carboxylate synthase</fullName>
        <shortName evidence="3">SHCHC synthase</shortName>
        <ecNumber evidence="3">4.2.99.20</ecNumber>
    </recommendedName>
</protein>
<comment type="similarity">
    <text evidence="3">Belongs to the AB hydrolase superfamily. MenH family.</text>
</comment>
<dbReference type="PRINTS" id="PR00111">
    <property type="entry name" value="ABHYDROLASE"/>
</dbReference>
<keyword evidence="2 3" id="KW-0456">Lyase</keyword>
<dbReference type="GO" id="GO:0009234">
    <property type="term" value="P:menaquinone biosynthetic process"/>
    <property type="evidence" value="ECO:0007669"/>
    <property type="project" value="UniProtKB-UniRule"/>
</dbReference>
<dbReference type="RefSeq" id="WP_027842549.1">
    <property type="nucleotide sequence ID" value="NZ_LMTZ01000128.1"/>
</dbReference>
<dbReference type="Gene3D" id="3.40.50.1820">
    <property type="entry name" value="alpha/beta hydrolase"/>
    <property type="match status" value="1"/>
</dbReference>
<dbReference type="InterPro" id="IPR000073">
    <property type="entry name" value="AB_hydrolase_1"/>
</dbReference>
<evidence type="ECO:0000259" key="4">
    <source>
        <dbReference type="Pfam" id="PF00561"/>
    </source>
</evidence>
<dbReference type="PANTHER" id="PTHR42916">
    <property type="entry name" value="2-SUCCINYL-5-ENOLPYRUVYL-6-HYDROXY-3-CYCLOHEXENE-1-CARBOXYLATE SYNTHASE"/>
    <property type="match status" value="1"/>
</dbReference>
<comment type="catalytic activity">
    <reaction evidence="3">
        <text>5-enolpyruvoyl-6-hydroxy-2-succinyl-cyclohex-3-ene-1-carboxylate = (1R,6R)-6-hydroxy-2-succinyl-cyclohexa-2,4-diene-1-carboxylate + pyruvate</text>
        <dbReference type="Rhea" id="RHEA:25597"/>
        <dbReference type="ChEBI" id="CHEBI:15361"/>
        <dbReference type="ChEBI" id="CHEBI:58689"/>
        <dbReference type="ChEBI" id="CHEBI:58818"/>
        <dbReference type="EC" id="4.2.99.20"/>
    </reaction>
</comment>
<dbReference type="GO" id="GO:0070205">
    <property type="term" value="F:2-succinyl-6-hydroxy-2,4-cyclohexadiene-1-carboxylate synthase activity"/>
    <property type="evidence" value="ECO:0007669"/>
    <property type="project" value="UniProtKB-UniRule"/>
</dbReference>
<dbReference type="InterPro" id="IPR022485">
    <property type="entry name" value="SHCHC_synthase_MenH"/>
</dbReference>
<sequence>MFENYQFNYIFSGNTHKPLIIFLHGFMGNTNEFDQITSIVAEDFYCLKIDLPGHGRTQIFGSDEYYQMPNTAKALMKLLDKLLKKLNLERCFLIGYSMGGRLALYLTINFPQYFTKVILESASPGLATEPERLGRIKRDAQIARKLSRIINPEDFTLFLTNWYSQEIFGDIKTHTQFSELIKQRLQNDPKQLVKSLKMMGTGVQPSLWSKLKTNNVPLLLLVGELDPKFVEINKKIQREAKYSQLKIVRDTAHNIHFAKPLEFVSVVKNFLSAEF</sequence>
<dbReference type="HAMAP" id="MF_01660">
    <property type="entry name" value="MenH"/>
    <property type="match status" value="1"/>
</dbReference>
<evidence type="ECO:0000313" key="5">
    <source>
        <dbReference type="EMBL" id="KST62282.1"/>
    </source>
</evidence>
<name>A0A0V7ZCQ8_9CYAN</name>
<evidence type="ECO:0000256" key="1">
    <source>
        <dbReference type="ARBA" id="ARBA00022428"/>
    </source>
</evidence>
<dbReference type="PANTHER" id="PTHR42916:SF1">
    <property type="entry name" value="PROTEIN PHYLLO, CHLOROPLASTIC"/>
    <property type="match status" value="1"/>
</dbReference>
<evidence type="ECO:0000313" key="7">
    <source>
        <dbReference type="Proteomes" id="UP000053372"/>
    </source>
</evidence>
<dbReference type="EC" id="4.2.99.20" evidence="3"/>
<comment type="pathway">
    <text evidence="3">Cofactor biosynthesis; phylloquinone biosynthesis.</text>
</comment>
<comment type="subunit">
    <text evidence="3">Monomer.</text>
</comment>
<comment type="pathway">
    <text evidence="3">Quinol/quinone metabolism; 1,4-dihydroxy-2-naphthoate biosynthesis; 1,4-dihydroxy-2-naphthoate from chorismate: step 3/7.</text>
</comment>
<dbReference type="EMBL" id="LMTZ01000128">
    <property type="protein sequence ID" value="KST64121.1"/>
    <property type="molecule type" value="Genomic_DNA"/>
</dbReference>
<dbReference type="UniPathway" id="UPA00995"/>
<keyword evidence="1" id="KW-0474">Menaquinone biosynthesis</keyword>
<feature type="domain" description="AB hydrolase-1" evidence="4">
    <location>
        <begin position="18"/>
        <end position="260"/>
    </location>
</feature>
<dbReference type="NCBIfam" id="TIGR03695">
    <property type="entry name" value="menH_SHCHC"/>
    <property type="match status" value="1"/>
</dbReference>
<dbReference type="EMBL" id="LMTZ01000160">
    <property type="protein sequence ID" value="KST62282.1"/>
    <property type="molecule type" value="Genomic_DNA"/>
</dbReference>
<comment type="caution">
    <text evidence="5">The sequence shown here is derived from an EMBL/GenBank/DDBJ whole genome shotgun (WGS) entry which is preliminary data.</text>
</comment>
<dbReference type="InterPro" id="IPR029058">
    <property type="entry name" value="AB_hydrolase_fold"/>
</dbReference>
<evidence type="ECO:0000256" key="3">
    <source>
        <dbReference type="HAMAP-Rule" id="MF_01660"/>
    </source>
</evidence>
<dbReference type="SUPFAM" id="SSF53474">
    <property type="entry name" value="alpha/beta-Hydrolases"/>
    <property type="match status" value="1"/>
</dbReference>
<dbReference type="Proteomes" id="UP000053372">
    <property type="component" value="Unassembled WGS sequence"/>
</dbReference>
<proteinExistence type="inferred from homology"/>
<gene>
    <name evidence="3" type="primary">menH</name>
    <name evidence="5" type="ORF">BC008_08910</name>
    <name evidence="6" type="ORF">BC008_15875</name>
</gene>
<accession>A0A0V7ZCQ8</accession>
<dbReference type="GO" id="GO:0042372">
    <property type="term" value="P:phylloquinone biosynthetic process"/>
    <property type="evidence" value="ECO:0007669"/>
    <property type="project" value="UniProtKB-UniRule"/>
</dbReference>
<dbReference type="AlphaFoldDB" id="A0A0V7ZCQ8"/>
<dbReference type="OrthoDB" id="9808398at2"/>
<evidence type="ECO:0000313" key="6">
    <source>
        <dbReference type="EMBL" id="KST64121.1"/>
    </source>
</evidence>
<evidence type="ECO:0000256" key="2">
    <source>
        <dbReference type="ARBA" id="ARBA00023239"/>
    </source>
</evidence>